<dbReference type="InterPro" id="IPR042122">
    <property type="entry name" value="Ser_AcTrfase_N_sf"/>
</dbReference>
<evidence type="ECO:0000256" key="4">
    <source>
        <dbReference type="ARBA" id="ARBA00018522"/>
    </source>
</evidence>
<evidence type="ECO:0000256" key="6">
    <source>
        <dbReference type="ARBA" id="ARBA00022679"/>
    </source>
</evidence>
<evidence type="ECO:0000256" key="5">
    <source>
        <dbReference type="ARBA" id="ARBA00022605"/>
    </source>
</evidence>
<reference evidence="12 13" key="1">
    <citation type="journal article" date="2010" name="J. Bacteriol.">
        <title>Genome sequence of a cellulose-producing bacterium, Gluconacetobacter hansenii ATCC 23769.</title>
        <authorList>
            <person name="Iyer P.R."/>
            <person name="Geib S.M."/>
            <person name="Catchmark J."/>
            <person name="Kao T.H."/>
            <person name="Tien M."/>
        </authorList>
    </citation>
    <scope>NUCLEOTIDE SEQUENCE [LARGE SCALE GENOMIC DNA]</scope>
    <source>
        <strain evidence="12 13">ATCC 23769</strain>
    </source>
</reference>
<dbReference type="Proteomes" id="UP000006468">
    <property type="component" value="Chromosome"/>
</dbReference>
<dbReference type="GO" id="GO:0009001">
    <property type="term" value="F:serine O-acetyltransferase activity"/>
    <property type="evidence" value="ECO:0007669"/>
    <property type="project" value="UniProtKB-EC"/>
</dbReference>
<evidence type="ECO:0000313" key="13">
    <source>
        <dbReference type="Proteomes" id="UP000006468"/>
    </source>
</evidence>
<dbReference type="FunFam" id="2.160.10.10:FF:000002">
    <property type="entry name" value="Serine acetyltransferase"/>
    <property type="match status" value="1"/>
</dbReference>
<dbReference type="UniPathway" id="UPA00136">
    <property type="reaction ID" value="UER00199"/>
</dbReference>
<comment type="catalytic activity">
    <reaction evidence="9">
        <text>L-serine + acetyl-CoA = O-acetyl-L-serine + CoA</text>
        <dbReference type="Rhea" id="RHEA:24560"/>
        <dbReference type="ChEBI" id="CHEBI:33384"/>
        <dbReference type="ChEBI" id="CHEBI:57287"/>
        <dbReference type="ChEBI" id="CHEBI:57288"/>
        <dbReference type="ChEBI" id="CHEBI:58340"/>
        <dbReference type="EC" id="2.3.1.30"/>
    </reaction>
</comment>
<dbReference type="EMBL" id="ADTV01000009">
    <property type="protein sequence ID" value="EFG85294.1"/>
    <property type="molecule type" value="Genomic_DNA"/>
</dbReference>
<dbReference type="Gene3D" id="2.160.10.10">
    <property type="entry name" value="Hexapeptide repeat proteins"/>
    <property type="match status" value="1"/>
</dbReference>
<dbReference type="NCBIfam" id="NF041874">
    <property type="entry name" value="EPS_EpsC"/>
    <property type="match status" value="1"/>
</dbReference>
<gene>
    <name evidence="12" type="ORF">GXY_03743</name>
</gene>
<evidence type="ECO:0000256" key="1">
    <source>
        <dbReference type="ARBA" id="ARBA00004876"/>
    </source>
</evidence>
<comment type="pathway">
    <text evidence="1">Amino-acid biosynthesis; L-cysteine biosynthesis; L-cysteine from L-serine: step 1/2.</text>
</comment>
<evidence type="ECO:0000256" key="3">
    <source>
        <dbReference type="ARBA" id="ARBA00013266"/>
    </source>
</evidence>
<dbReference type="GO" id="GO:0005737">
    <property type="term" value="C:cytoplasm"/>
    <property type="evidence" value="ECO:0007669"/>
    <property type="project" value="InterPro"/>
</dbReference>
<dbReference type="HOGENOM" id="CLU_051638_0_1_5"/>
<dbReference type="EC" id="2.3.1.30" evidence="3"/>
<organism evidence="12 13">
    <name type="scientific">Novacetimonas hansenii ATCC 23769</name>
    <dbReference type="NCBI Taxonomy" id="714995"/>
    <lineage>
        <taxon>Bacteria</taxon>
        <taxon>Pseudomonadati</taxon>
        <taxon>Pseudomonadota</taxon>
        <taxon>Alphaproteobacteria</taxon>
        <taxon>Acetobacterales</taxon>
        <taxon>Acetobacteraceae</taxon>
        <taxon>Novacetimonas</taxon>
    </lineage>
</organism>
<sequence>MRDDDVLSPFLNGCPDMSERQPSAPSMTEQRRPPVLPPTLSGIDVDALWHEIVEPACGCCDPLVKGLLATGIRNHVTFGAALAALIGRKLGDRAVADDALSELVTEVFEADPDIVAAAAADLVAIRERDPATGNYATPFLFFKGYHAVQSHRVAHWLWNNGREYLALHLQSRCSELFAVDIHPAARLGRRILFDHGTGIVIGETSVLEDDVSLLQGVTLGGTGKNVGDRHPKVRRGVLIGAGAKILGNIEIGEGAKIGAGSIVLESVAPYTTVVGNPARSVGTRHSSLPAFTMDQMLPPLDYII</sequence>
<keyword evidence="6 12" id="KW-0808">Transferase</keyword>
<dbReference type="Pfam" id="PF00132">
    <property type="entry name" value="Hexapep"/>
    <property type="match status" value="1"/>
</dbReference>
<keyword evidence="8" id="KW-0012">Acyltransferase</keyword>
<evidence type="ECO:0000256" key="10">
    <source>
        <dbReference type="SAM" id="MobiDB-lite"/>
    </source>
</evidence>
<proteinExistence type="inferred from homology"/>
<dbReference type="InterPro" id="IPR011004">
    <property type="entry name" value="Trimer_LpxA-like_sf"/>
</dbReference>
<dbReference type="CDD" id="cd03354">
    <property type="entry name" value="LbH_SAT"/>
    <property type="match status" value="1"/>
</dbReference>
<dbReference type="Pfam" id="PF06426">
    <property type="entry name" value="SATase_N"/>
    <property type="match status" value="1"/>
</dbReference>
<dbReference type="InterPro" id="IPR045304">
    <property type="entry name" value="LbH_SAT"/>
</dbReference>
<accession>D5QC98</accession>
<dbReference type="PANTHER" id="PTHR42811">
    <property type="entry name" value="SERINE ACETYLTRANSFERASE"/>
    <property type="match status" value="1"/>
</dbReference>
<dbReference type="SUPFAM" id="SSF51161">
    <property type="entry name" value="Trimeric LpxA-like enzymes"/>
    <property type="match status" value="1"/>
</dbReference>
<dbReference type="InterPro" id="IPR053376">
    <property type="entry name" value="Serine_acetyltransferase"/>
</dbReference>
<dbReference type="InterPro" id="IPR010493">
    <property type="entry name" value="Ser_AcTrfase_N"/>
</dbReference>
<evidence type="ECO:0000313" key="12">
    <source>
        <dbReference type="EMBL" id="EFG85294.1"/>
    </source>
</evidence>
<protein>
    <recommendedName>
        <fullName evidence="4">Serine acetyltransferase</fullName>
        <ecNumber evidence="3">2.3.1.30</ecNumber>
    </recommendedName>
</protein>
<evidence type="ECO:0000256" key="8">
    <source>
        <dbReference type="ARBA" id="ARBA00023315"/>
    </source>
</evidence>
<dbReference type="NCBIfam" id="TIGR01172">
    <property type="entry name" value="cysE"/>
    <property type="match status" value="1"/>
</dbReference>
<keyword evidence="5" id="KW-0028">Amino-acid biosynthesis</keyword>
<evidence type="ECO:0000256" key="9">
    <source>
        <dbReference type="ARBA" id="ARBA00049486"/>
    </source>
</evidence>
<dbReference type="InterPro" id="IPR005881">
    <property type="entry name" value="Ser_O-AcTrfase"/>
</dbReference>
<comment type="similarity">
    <text evidence="2">Belongs to the transferase hexapeptide repeat family.</text>
</comment>
<dbReference type="Gene3D" id="1.10.3130.10">
    <property type="entry name" value="serine acetyltransferase, domain 1"/>
    <property type="match status" value="1"/>
</dbReference>
<evidence type="ECO:0000259" key="11">
    <source>
        <dbReference type="SMART" id="SM00971"/>
    </source>
</evidence>
<dbReference type="PROSITE" id="PS00101">
    <property type="entry name" value="HEXAPEP_TRANSFERASES"/>
    <property type="match status" value="1"/>
</dbReference>
<dbReference type="GO" id="GO:0006535">
    <property type="term" value="P:cysteine biosynthetic process from serine"/>
    <property type="evidence" value="ECO:0007669"/>
    <property type="project" value="InterPro"/>
</dbReference>
<dbReference type="SMART" id="SM00971">
    <property type="entry name" value="SATase_N"/>
    <property type="match status" value="1"/>
</dbReference>
<evidence type="ECO:0000256" key="2">
    <source>
        <dbReference type="ARBA" id="ARBA00007274"/>
    </source>
</evidence>
<feature type="domain" description="Serine acetyltransferase N-terminal" evidence="11">
    <location>
        <begin position="48"/>
        <end position="150"/>
    </location>
</feature>
<keyword evidence="7" id="KW-0677">Repeat</keyword>
<dbReference type="InterPro" id="IPR018357">
    <property type="entry name" value="Hexapep_transf_CS"/>
</dbReference>
<evidence type="ECO:0000256" key="7">
    <source>
        <dbReference type="ARBA" id="ARBA00022737"/>
    </source>
</evidence>
<feature type="region of interest" description="Disordered" evidence="10">
    <location>
        <begin position="11"/>
        <end position="36"/>
    </location>
</feature>
<name>D5QC98_NOVHA</name>
<dbReference type="AlphaFoldDB" id="D5QC98"/>
<comment type="caution">
    <text evidence="12">The sequence shown here is derived from an EMBL/GenBank/DDBJ whole genome shotgun (WGS) entry which is preliminary data.</text>
</comment>
<dbReference type="InterPro" id="IPR001451">
    <property type="entry name" value="Hexapep"/>
</dbReference>